<dbReference type="Proteomes" id="UP000034805">
    <property type="component" value="Unassembled WGS sequence"/>
</dbReference>
<evidence type="ECO:0000313" key="2">
    <source>
        <dbReference type="Proteomes" id="UP000034805"/>
    </source>
</evidence>
<feature type="non-terminal residue" evidence="1">
    <location>
        <position position="1"/>
    </location>
</feature>
<sequence length="424" mass="48135">ELEIGIMARCTILPLALTMAIEVIVRSSKRVVGGMSLKDGTRLLPYMDDMTMLTTTVPCTRHLLTKLNENLKLARLKVKPNKCRSLEREQVKGLREDVVQAFNTIDKSFLPGKLKVWCLPFGILPHISMVEEFKCANVGLELTLSGTRDPVVRSAPIKLKAGRRWNPHEAVGYAQRALEHRDVVGQVQVGRAGLGAGDPIKLWRKGKLRKMVTGFICEQKEETRWAIVTSHSAQGRCLAWDQVEKRGVICGRWTPVILNSLFEPPTMFFLLHRILVIGYGGGLQLVWQHSLFEAYSVRVQSQFISGQIYSTWRHNEVLKNPWLDCWKQNGLRLTLFRDAGEITQYLLCGRGRVLCVKRVDVGEAQDWKLVAEVGKQLQMLQCIATTALRPNLLLYSNGVRVLYLIELTIPFEDTMEDAFERKKL</sequence>
<protein>
    <recommendedName>
        <fullName evidence="3">Reverse transcriptase domain-containing protein</fullName>
    </recommendedName>
</protein>
<proteinExistence type="predicted"/>
<evidence type="ECO:0008006" key="3">
    <source>
        <dbReference type="Google" id="ProtNLM"/>
    </source>
</evidence>
<dbReference type="EMBL" id="JARO02019777">
    <property type="protein sequence ID" value="KPP56639.1"/>
    <property type="molecule type" value="Genomic_DNA"/>
</dbReference>
<gene>
    <name evidence="1" type="ORF">Z043_125730</name>
</gene>
<feature type="non-terminal residue" evidence="1">
    <location>
        <position position="424"/>
    </location>
</feature>
<name>A0A0P7TGQ2_SCLFO</name>
<organism evidence="1 2">
    <name type="scientific">Scleropages formosus</name>
    <name type="common">Asian bonytongue</name>
    <name type="synonym">Osteoglossum formosum</name>
    <dbReference type="NCBI Taxonomy" id="113540"/>
    <lineage>
        <taxon>Eukaryota</taxon>
        <taxon>Metazoa</taxon>
        <taxon>Chordata</taxon>
        <taxon>Craniata</taxon>
        <taxon>Vertebrata</taxon>
        <taxon>Euteleostomi</taxon>
        <taxon>Actinopterygii</taxon>
        <taxon>Neopterygii</taxon>
        <taxon>Teleostei</taxon>
        <taxon>Osteoglossocephala</taxon>
        <taxon>Osteoglossomorpha</taxon>
        <taxon>Osteoglossiformes</taxon>
        <taxon>Osteoglossidae</taxon>
        <taxon>Scleropages</taxon>
    </lineage>
</organism>
<evidence type="ECO:0000313" key="1">
    <source>
        <dbReference type="EMBL" id="KPP56639.1"/>
    </source>
</evidence>
<dbReference type="AlphaFoldDB" id="A0A0P7TGQ2"/>
<accession>A0A0P7TGQ2</accession>
<reference evidence="1 2" key="1">
    <citation type="submission" date="2015-08" db="EMBL/GenBank/DDBJ databases">
        <title>The genome of the Asian arowana (Scleropages formosus).</title>
        <authorList>
            <person name="Tan M.H."/>
            <person name="Gan H.M."/>
            <person name="Croft L.J."/>
            <person name="Austin C.M."/>
        </authorList>
    </citation>
    <scope>NUCLEOTIDE SEQUENCE [LARGE SCALE GENOMIC DNA]</scope>
    <source>
        <strain evidence="1">Aro1</strain>
    </source>
</reference>
<comment type="caution">
    <text evidence="1">The sequence shown here is derived from an EMBL/GenBank/DDBJ whole genome shotgun (WGS) entry which is preliminary data.</text>
</comment>